<feature type="binding site" evidence="8">
    <location>
        <begin position="288"/>
        <end position="289"/>
    </location>
    <ligand>
        <name>ATP</name>
        <dbReference type="ChEBI" id="CHEBI:30616"/>
    </ligand>
</feature>
<comment type="subunit">
    <text evidence="8">Homodimer.</text>
</comment>
<feature type="binding site" evidence="8">
    <location>
        <position position="100"/>
    </location>
    <ligand>
        <name>substrate</name>
    </ligand>
</feature>
<keyword evidence="6 8" id="KW-0648">Protein biosynthesis</keyword>
<keyword evidence="5 8" id="KW-0067">ATP-binding</keyword>
<dbReference type="Proteomes" id="UP001208245">
    <property type="component" value="Unassembled WGS sequence"/>
</dbReference>
<dbReference type="RefSeq" id="WP_263821906.1">
    <property type="nucleotide sequence ID" value="NZ_JAOXHK010000004.1"/>
</dbReference>
<dbReference type="InterPro" id="IPR002315">
    <property type="entry name" value="tRNA-synt_gly"/>
</dbReference>
<comment type="subcellular location">
    <subcellularLocation>
        <location evidence="8">Cytoplasm</location>
    </subcellularLocation>
</comment>
<dbReference type="PANTHER" id="PTHR10745">
    <property type="entry name" value="GLYCYL-TRNA SYNTHETASE/DNA POLYMERASE SUBUNIT GAMMA-2"/>
    <property type="match status" value="1"/>
</dbReference>
<accession>A0ABT3BNK3</accession>
<dbReference type="Gene3D" id="3.30.930.10">
    <property type="entry name" value="Bira Bifunctional Protein, Domain 2"/>
    <property type="match status" value="1"/>
</dbReference>
<dbReference type="InterPro" id="IPR006195">
    <property type="entry name" value="aa-tRNA-synth_II"/>
</dbReference>
<comment type="catalytic activity">
    <reaction evidence="8">
        <text>tRNA(Gly) + glycine + ATP = glycyl-tRNA(Gly) + AMP + diphosphate</text>
        <dbReference type="Rhea" id="RHEA:16013"/>
        <dbReference type="Rhea" id="RHEA-COMP:9664"/>
        <dbReference type="Rhea" id="RHEA-COMP:9683"/>
        <dbReference type="ChEBI" id="CHEBI:30616"/>
        <dbReference type="ChEBI" id="CHEBI:33019"/>
        <dbReference type="ChEBI" id="CHEBI:57305"/>
        <dbReference type="ChEBI" id="CHEBI:78442"/>
        <dbReference type="ChEBI" id="CHEBI:78522"/>
        <dbReference type="ChEBI" id="CHEBI:456215"/>
        <dbReference type="EC" id="6.1.1.14"/>
    </reaction>
</comment>
<proteinExistence type="inferred from homology"/>
<comment type="function">
    <text evidence="8">Catalyzes the attachment of glycine to tRNA(Gly).</text>
</comment>
<feature type="binding site" evidence="8">
    <location>
        <begin position="328"/>
        <end position="332"/>
    </location>
    <ligand>
        <name>substrate</name>
    </ligand>
</feature>
<dbReference type="SUPFAM" id="SSF55681">
    <property type="entry name" value="Class II aaRS and biotin synthetases"/>
    <property type="match status" value="1"/>
</dbReference>
<feature type="binding site" evidence="8">
    <location>
        <begin position="213"/>
        <end position="218"/>
    </location>
    <ligand>
        <name>ATP</name>
        <dbReference type="ChEBI" id="CHEBI:30616"/>
    </ligand>
</feature>
<dbReference type="Pfam" id="PF00587">
    <property type="entry name" value="tRNA-synt_2b"/>
    <property type="match status" value="1"/>
</dbReference>
<reference evidence="10 11" key="1">
    <citation type="journal article" date="2020" name="Int. J. Syst. Evol. Microbiol.">
        <title>Ureaplasma miroungigenitalium sp. nov. isolated from northern elephant seals (Mirounga angustirostris) and Ureaplasma zalophigenitalium sp. nov. isolated from California sea lions (Zalophus californianus).</title>
        <authorList>
            <person name="Volokhov D.V."/>
            <person name="Gulland F.M."/>
            <person name="Gao Y."/>
            <person name="Chizhikov V.E."/>
        </authorList>
    </citation>
    <scope>NUCLEOTIDE SEQUENCE [LARGE SCALE GENOMIC DNA]</scope>
    <source>
        <strain evidence="10 11">ES3182-GEN</strain>
    </source>
</reference>
<dbReference type="InterPro" id="IPR027031">
    <property type="entry name" value="Gly-tRNA_synthase/POLG2"/>
</dbReference>
<keyword evidence="11" id="KW-1185">Reference proteome</keyword>
<dbReference type="Pfam" id="PF03129">
    <property type="entry name" value="HGTP_anticodon"/>
    <property type="match status" value="1"/>
</dbReference>
<dbReference type="GO" id="GO:0004820">
    <property type="term" value="F:glycine-tRNA ligase activity"/>
    <property type="evidence" value="ECO:0007669"/>
    <property type="project" value="UniProtKB-EC"/>
</dbReference>
<evidence type="ECO:0000256" key="5">
    <source>
        <dbReference type="ARBA" id="ARBA00022840"/>
    </source>
</evidence>
<feature type="domain" description="Aminoacyl-transfer RNA synthetases class-II family profile" evidence="9">
    <location>
        <begin position="166"/>
        <end position="349"/>
    </location>
</feature>
<evidence type="ECO:0000256" key="8">
    <source>
        <dbReference type="HAMAP-Rule" id="MF_00253"/>
    </source>
</evidence>
<dbReference type="InterPro" id="IPR036621">
    <property type="entry name" value="Anticodon-bd_dom_sf"/>
</dbReference>
<dbReference type="InterPro" id="IPR033731">
    <property type="entry name" value="GlyRS-like_core"/>
</dbReference>
<evidence type="ECO:0000256" key="3">
    <source>
        <dbReference type="ARBA" id="ARBA00022598"/>
    </source>
</evidence>
<dbReference type="HAMAP" id="MF_00253_B">
    <property type="entry name" value="Gly_tRNA_synth_B"/>
    <property type="match status" value="1"/>
</dbReference>
<sequence length="470" mass="55083">MQRFKKAEDIVNHLKQTGFVFANSEIYNGLANAWDYGPLGVMLKNNLKNLWWKHFVNRTPDVYGLDSAIINNPLVWQASGHLDNFSDPLIDCKNCQTRYRADKMINQIAGSDLINEKTSNEDIQKALVKFAVKCENCKQQTWTDVRYFNLMFKTNMGVIDDNKNIVYLRPETAQGIFVNFKNIQRAMRLHLPFGVAQIGKSFRNEITPGNFIFRTREFEQMEIEYFLYANTAYDVFEQYENKIYNWLTTECNLDANKIRKHEHSAEELAHYSAKTIDFEYEFLFGFQELYGLAYRGDYDLNQHMQLSKKDLTYLDETTKEKFLPHVVEPSVGVERLFYAIATNHLLIEPLADDEERIVFNLPYELAPYKVAILPLSNKFKEQAFDFYQKLLNQDIVMTFDAAGSIGKRYRRQDAIGTVYCLTIDFDSFNENQEITSFTIRERNSMQQKRITLEELPAFLSKQGHINFNRE</sequence>
<dbReference type="PANTHER" id="PTHR10745:SF8">
    <property type="entry name" value="DNA POLYMERASE SUBUNIT GAMMA-2, MITOCHONDRIAL"/>
    <property type="match status" value="1"/>
</dbReference>
<keyword evidence="7 8" id="KW-0030">Aminoacyl-tRNA synthetase</keyword>
<protein>
    <recommendedName>
        <fullName evidence="8">Glycine--tRNA ligase</fullName>
        <ecNumber evidence="8">6.1.1.14</ecNumber>
    </recommendedName>
    <alternativeName>
        <fullName evidence="8">Glycyl-tRNA synthetase</fullName>
        <shortName evidence="8">GlyRS</shortName>
    </alternativeName>
</protein>
<evidence type="ECO:0000313" key="11">
    <source>
        <dbReference type="Proteomes" id="UP001208245"/>
    </source>
</evidence>
<dbReference type="SUPFAM" id="SSF52954">
    <property type="entry name" value="Class II aaRS ABD-related"/>
    <property type="match status" value="1"/>
</dbReference>
<gene>
    <name evidence="8" type="primary">glyQS</name>
    <name evidence="10" type="ORF">OF376_02285</name>
</gene>
<name>A0ABT3BNK3_9BACT</name>
<dbReference type="CDD" id="cd00774">
    <property type="entry name" value="GlyRS-like_core"/>
    <property type="match status" value="1"/>
</dbReference>
<dbReference type="EC" id="6.1.1.14" evidence="8"/>
<dbReference type="InterPro" id="IPR004154">
    <property type="entry name" value="Anticodon-bd"/>
</dbReference>
<evidence type="ECO:0000256" key="1">
    <source>
        <dbReference type="ARBA" id="ARBA00008226"/>
    </source>
</evidence>
<dbReference type="InterPro" id="IPR045864">
    <property type="entry name" value="aa-tRNA-synth_II/BPL/LPL"/>
</dbReference>
<dbReference type="Gene3D" id="3.40.50.800">
    <property type="entry name" value="Anticodon-binding domain"/>
    <property type="match status" value="1"/>
</dbReference>
<dbReference type="InterPro" id="IPR002314">
    <property type="entry name" value="aa-tRNA-synt_IIb"/>
</dbReference>
<keyword evidence="2 8" id="KW-0963">Cytoplasm</keyword>
<dbReference type="EMBL" id="JAOXHL010000002">
    <property type="protein sequence ID" value="MCV3728592.1"/>
    <property type="molecule type" value="Genomic_DNA"/>
</dbReference>
<dbReference type="PRINTS" id="PR01043">
    <property type="entry name" value="TRNASYNTHGLY"/>
</dbReference>
<dbReference type="NCBIfam" id="NF003211">
    <property type="entry name" value="PRK04173.1"/>
    <property type="match status" value="1"/>
</dbReference>
<evidence type="ECO:0000256" key="2">
    <source>
        <dbReference type="ARBA" id="ARBA00022490"/>
    </source>
</evidence>
<keyword evidence="3 8" id="KW-0436">Ligase</keyword>
<feature type="binding site" evidence="8">
    <location>
        <position position="171"/>
    </location>
    <ligand>
        <name>substrate</name>
    </ligand>
</feature>
<feature type="binding site" evidence="8">
    <location>
        <begin position="203"/>
        <end position="205"/>
    </location>
    <ligand>
        <name>ATP</name>
        <dbReference type="ChEBI" id="CHEBI:30616"/>
    </ligand>
</feature>
<dbReference type="NCBIfam" id="TIGR00389">
    <property type="entry name" value="glyS_dimeric"/>
    <property type="match status" value="1"/>
</dbReference>
<feature type="binding site" evidence="8">
    <location>
        <begin position="218"/>
        <end position="222"/>
    </location>
    <ligand>
        <name>substrate</name>
    </ligand>
</feature>
<feature type="binding site" evidence="8">
    <location>
        <begin position="332"/>
        <end position="335"/>
    </location>
    <ligand>
        <name>ATP</name>
        <dbReference type="ChEBI" id="CHEBI:30616"/>
    </ligand>
</feature>
<comment type="similarity">
    <text evidence="1 8">Belongs to the class-II aminoacyl-tRNA synthetase family.</text>
</comment>
<dbReference type="InterPro" id="IPR022961">
    <property type="entry name" value="Gly_tRNA_ligase_bac"/>
</dbReference>
<evidence type="ECO:0000256" key="4">
    <source>
        <dbReference type="ARBA" id="ARBA00022741"/>
    </source>
</evidence>
<evidence type="ECO:0000256" key="6">
    <source>
        <dbReference type="ARBA" id="ARBA00022917"/>
    </source>
</evidence>
<dbReference type="PROSITE" id="PS50862">
    <property type="entry name" value="AA_TRNA_LIGASE_II"/>
    <property type="match status" value="1"/>
</dbReference>
<evidence type="ECO:0000259" key="9">
    <source>
        <dbReference type="PROSITE" id="PS50862"/>
    </source>
</evidence>
<organism evidence="10 11">
    <name type="scientific">Ureaplasma miroungigenitalium</name>
    <dbReference type="NCBI Taxonomy" id="1042321"/>
    <lineage>
        <taxon>Bacteria</taxon>
        <taxon>Bacillati</taxon>
        <taxon>Mycoplasmatota</taxon>
        <taxon>Mycoplasmoidales</taxon>
        <taxon>Mycoplasmoidaceae</taxon>
        <taxon>Ureaplasma</taxon>
    </lineage>
</organism>
<comment type="caution">
    <text evidence="10">The sequence shown here is derived from an EMBL/GenBank/DDBJ whole genome shotgun (WGS) entry which is preliminary data.</text>
</comment>
<keyword evidence="4 8" id="KW-0547">Nucleotide-binding</keyword>
<evidence type="ECO:0000256" key="7">
    <source>
        <dbReference type="ARBA" id="ARBA00023146"/>
    </source>
</evidence>
<evidence type="ECO:0000313" key="10">
    <source>
        <dbReference type="EMBL" id="MCV3728592.1"/>
    </source>
</evidence>